<dbReference type="SUPFAM" id="SSF53756">
    <property type="entry name" value="UDP-Glycosyltransferase/glycogen phosphorylase"/>
    <property type="match status" value="1"/>
</dbReference>
<feature type="domain" description="tRNA-queuosine alpha-mannosyltransferase N-terminal" evidence="7">
    <location>
        <begin position="2"/>
        <end position="175"/>
    </location>
</feature>
<keyword evidence="2" id="KW-0328">Glycosyltransferase</keyword>
<comment type="catalytic activity">
    <reaction evidence="6">
        <text>queuosine(34) in tRNA(Asp) + GDP-alpha-D-mannose = O-4''-alpha-D-mannosylqueuosine(34) in tRNA(Asp) + GDP + H(+)</text>
        <dbReference type="Rhea" id="RHEA:12885"/>
        <dbReference type="Rhea" id="RHEA-COMP:18572"/>
        <dbReference type="Rhea" id="RHEA-COMP:18581"/>
        <dbReference type="ChEBI" id="CHEBI:15378"/>
        <dbReference type="ChEBI" id="CHEBI:57527"/>
        <dbReference type="ChEBI" id="CHEBI:58189"/>
        <dbReference type="ChEBI" id="CHEBI:194431"/>
        <dbReference type="ChEBI" id="CHEBI:194442"/>
        <dbReference type="EC" id="2.4.1.110"/>
    </reaction>
    <physiologicalReaction direction="left-to-right" evidence="6">
        <dbReference type="Rhea" id="RHEA:12886"/>
    </physiologicalReaction>
</comment>
<sequence>MKILLLEPYFTGSHKSWAEGYQSNSSHEIKIISLPGQFWKWRMHGGAISIAKEFLQSDYHPDLIIATDMLDVTSFLSLTRSRTADIPTVLYFHENQITYPWSSTDRDVLEKRDVHYGFINLSSALAADHVLFNSKYHLNSFMSGGKKILKHFPDYQELDTIDEIQSKSQILYLGMDLLQFDVYKEEKKGEPVILWNHRWEYDKNPESFFHLLYRLHDEDYAFQIVILGESFQSTPNIFDEAKDRLKDKIIHYGYCNDFKEYARWL</sequence>
<name>A0A381R5B7_9ZZZZ</name>
<keyword evidence="3" id="KW-0808">Transferase</keyword>
<reference evidence="8" key="1">
    <citation type="submission" date="2018-05" db="EMBL/GenBank/DDBJ databases">
        <authorList>
            <person name="Lanie J.A."/>
            <person name="Ng W.-L."/>
            <person name="Kazmierczak K.M."/>
            <person name="Andrzejewski T.M."/>
            <person name="Davidsen T.M."/>
            <person name="Wayne K.J."/>
            <person name="Tettelin H."/>
            <person name="Glass J.I."/>
            <person name="Rusch D."/>
            <person name="Podicherti R."/>
            <person name="Tsui H.-C.T."/>
            <person name="Winkler M.E."/>
        </authorList>
    </citation>
    <scope>NUCLEOTIDE SEQUENCE</scope>
</reference>
<dbReference type="EMBL" id="UINC01001680">
    <property type="protein sequence ID" value="SUZ86404.1"/>
    <property type="molecule type" value="Genomic_DNA"/>
</dbReference>
<protein>
    <recommendedName>
        <fullName evidence="5">tRNA-queuosine alpha-mannosyltransferase</fullName>
        <ecNumber evidence="4">2.4.1.110</ecNumber>
    </recommendedName>
</protein>
<dbReference type="InterPro" id="IPR022701">
    <property type="entry name" value="QTMAN_N"/>
</dbReference>
<dbReference type="GO" id="GO:0016438">
    <property type="term" value="F:tRNA-queuosine(34) beta-mannosyltransferase activity"/>
    <property type="evidence" value="ECO:0007669"/>
    <property type="project" value="UniProtKB-EC"/>
</dbReference>
<gene>
    <name evidence="8" type="ORF">METZ01_LOCUS39258</name>
</gene>
<proteinExistence type="inferred from homology"/>
<evidence type="ECO:0000259" key="7">
    <source>
        <dbReference type="Pfam" id="PF12038"/>
    </source>
</evidence>
<comment type="similarity">
    <text evidence="1">Belongs to the glycosyltransferase group 1 family. Glycosyltransferase 4 subfamily.</text>
</comment>
<evidence type="ECO:0000256" key="4">
    <source>
        <dbReference type="ARBA" id="ARBA00044517"/>
    </source>
</evidence>
<dbReference type="PANTHER" id="PTHR13615:SF3">
    <property type="entry name" value="GLYCOSYLTRANSFERASE-LIKE DOMAIN-CONTAINING PROTEIN 1"/>
    <property type="match status" value="1"/>
</dbReference>
<evidence type="ECO:0000256" key="2">
    <source>
        <dbReference type="ARBA" id="ARBA00022676"/>
    </source>
</evidence>
<dbReference type="Gene3D" id="3.40.50.2000">
    <property type="entry name" value="Glycogen Phosphorylase B"/>
    <property type="match status" value="1"/>
</dbReference>
<dbReference type="PANTHER" id="PTHR13615">
    <property type="entry name" value="GLYCOSYLTRANSFERASE-LIKE 1"/>
    <property type="match status" value="1"/>
</dbReference>
<dbReference type="EC" id="2.4.1.110" evidence="4"/>
<dbReference type="Pfam" id="PF12038">
    <property type="entry name" value="QTMAN_N"/>
    <property type="match status" value="1"/>
</dbReference>
<dbReference type="InterPro" id="IPR051862">
    <property type="entry name" value="GT-like_domain_containing_1"/>
</dbReference>
<evidence type="ECO:0000256" key="1">
    <source>
        <dbReference type="ARBA" id="ARBA00009481"/>
    </source>
</evidence>
<feature type="non-terminal residue" evidence="8">
    <location>
        <position position="265"/>
    </location>
</feature>
<organism evidence="8">
    <name type="scientific">marine metagenome</name>
    <dbReference type="NCBI Taxonomy" id="408172"/>
    <lineage>
        <taxon>unclassified sequences</taxon>
        <taxon>metagenomes</taxon>
        <taxon>ecological metagenomes</taxon>
    </lineage>
</organism>
<accession>A0A381R5B7</accession>
<dbReference type="AlphaFoldDB" id="A0A381R5B7"/>
<evidence type="ECO:0000313" key="8">
    <source>
        <dbReference type="EMBL" id="SUZ86404.1"/>
    </source>
</evidence>
<evidence type="ECO:0000256" key="3">
    <source>
        <dbReference type="ARBA" id="ARBA00022679"/>
    </source>
</evidence>
<evidence type="ECO:0000256" key="5">
    <source>
        <dbReference type="ARBA" id="ARBA00044539"/>
    </source>
</evidence>
<evidence type="ECO:0000256" key="6">
    <source>
        <dbReference type="ARBA" id="ARBA00048439"/>
    </source>
</evidence>